<dbReference type="PANTHER" id="PTHR43646">
    <property type="entry name" value="GLYCOSYLTRANSFERASE"/>
    <property type="match status" value="1"/>
</dbReference>
<dbReference type="InterPro" id="IPR001173">
    <property type="entry name" value="Glyco_trans_2-like"/>
</dbReference>
<keyword evidence="4 11" id="KW-0808">Transferase</keyword>
<evidence type="ECO:0000256" key="9">
    <source>
        <dbReference type="ARBA" id="ARBA00040345"/>
    </source>
</evidence>
<comment type="function">
    <text evidence="6">Catalyzes the glycosylation of 4,4'-diaponeurosporenoate, i.e. the esterification of glucose at the C1'' position with the carboxyl group of 4,4'-diaponeurosporenic acid, to form glycosyl-4,4'-diaponeurosporenoate. This is a step in the biosynthesis of staphyloxanthin, an orange pigment present in most staphylococci strains.</text>
</comment>
<evidence type="ECO:0000256" key="7">
    <source>
        <dbReference type="ARBA" id="ARBA00037904"/>
    </source>
</evidence>
<keyword evidence="2" id="KW-1003">Cell membrane</keyword>
<evidence type="ECO:0000256" key="5">
    <source>
        <dbReference type="ARBA" id="ARBA00023136"/>
    </source>
</evidence>
<feature type="domain" description="Glycosyltransferase 2-like" evidence="10">
    <location>
        <begin position="3"/>
        <end position="112"/>
    </location>
</feature>
<dbReference type="GO" id="GO:0005886">
    <property type="term" value="C:plasma membrane"/>
    <property type="evidence" value="ECO:0007669"/>
    <property type="project" value="UniProtKB-SubCell"/>
</dbReference>
<dbReference type="PANTHER" id="PTHR43646:SF2">
    <property type="entry name" value="GLYCOSYLTRANSFERASE 2-LIKE DOMAIN-CONTAINING PROTEIN"/>
    <property type="match status" value="1"/>
</dbReference>
<sequence length="239" mass="27075">MISFIIPTLNESKTIMNTLNSITPFSGDHEIIISDGNSRDETVSLCRNHASRIMVHDGQTRQTIAMARNMGASVARGDYLVFLDADVVIPEVDIFFETALAEFRSRPDLVALTGKYRVTPEISTVADRAVFTMLGLQFFLQNNVFRIGAAGGEFQMIAADAFREVGGFDEKLVAAEDMDLFRRLSRIGRTRFVNGLTIFHTGRRAHEVGWPKLLWQWFTNSVSVYLFRKSVSREWEEVR</sequence>
<dbReference type="SUPFAM" id="SSF53448">
    <property type="entry name" value="Nucleotide-diphospho-sugar transferases"/>
    <property type="match status" value="1"/>
</dbReference>
<gene>
    <name evidence="11" type="ORF">FHU31_003246</name>
</gene>
<evidence type="ECO:0000259" key="10">
    <source>
        <dbReference type="Pfam" id="PF00535"/>
    </source>
</evidence>
<keyword evidence="12" id="KW-1185">Reference proteome</keyword>
<proteinExistence type="inferred from homology"/>
<dbReference type="RefSeq" id="WP_167159862.1">
    <property type="nucleotide sequence ID" value="NZ_JAANOW010000001.1"/>
</dbReference>
<evidence type="ECO:0000256" key="2">
    <source>
        <dbReference type="ARBA" id="ARBA00022475"/>
    </source>
</evidence>
<dbReference type="EMBL" id="JAANOW010000001">
    <property type="protein sequence ID" value="NIH96290.1"/>
    <property type="molecule type" value="Genomic_DNA"/>
</dbReference>
<keyword evidence="5" id="KW-0472">Membrane</keyword>
<dbReference type="InterPro" id="IPR029044">
    <property type="entry name" value="Nucleotide-diphossugar_trans"/>
</dbReference>
<dbReference type="Proteomes" id="UP000547444">
    <property type="component" value="Unassembled WGS sequence"/>
</dbReference>
<evidence type="ECO:0000313" key="11">
    <source>
        <dbReference type="EMBL" id="NIH96290.1"/>
    </source>
</evidence>
<evidence type="ECO:0000256" key="6">
    <source>
        <dbReference type="ARBA" id="ARBA00037281"/>
    </source>
</evidence>
<comment type="pathway">
    <text evidence="7">Carotenoid biosynthesis; staphyloxanthin biosynthesis; staphyloxanthin from farnesyl diphosphate: step 4/5.</text>
</comment>
<dbReference type="AlphaFoldDB" id="A0A7X5U0S1"/>
<dbReference type="Gene3D" id="3.90.550.10">
    <property type="entry name" value="Spore Coat Polysaccharide Biosynthesis Protein SpsA, Chain A"/>
    <property type="match status" value="1"/>
</dbReference>
<evidence type="ECO:0000256" key="1">
    <source>
        <dbReference type="ARBA" id="ARBA00004236"/>
    </source>
</evidence>
<evidence type="ECO:0000256" key="8">
    <source>
        <dbReference type="ARBA" id="ARBA00038120"/>
    </source>
</evidence>
<comment type="subcellular location">
    <subcellularLocation>
        <location evidence="1">Cell membrane</location>
    </subcellularLocation>
</comment>
<name>A0A7X5U0S1_9MYCO</name>
<comment type="caution">
    <text evidence="11">The sequence shown here is derived from an EMBL/GenBank/DDBJ whole genome shotgun (WGS) entry which is preliminary data.</text>
</comment>
<organism evidence="11 12">
    <name type="scientific">Mycolicibacterium fluoranthenivorans</name>
    <dbReference type="NCBI Taxonomy" id="258505"/>
    <lineage>
        <taxon>Bacteria</taxon>
        <taxon>Bacillati</taxon>
        <taxon>Actinomycetota</taxon>
        <taxon>Actinomycetes</taxon>
        <taxon>Mycobacteriales</taxon>
        <taxon>Mycobacteriaceae</taxon>
        <taxon>Mycolicibacterium</taxon>
    </lineage>
</organism>
<reference evidence="11 12" key="1">
    <citation type="submission" date="2020-03" db="EMBL/GenBank/DDBJ databases">
        <title>Sequencing the genomes of 1000 actinobacteria strains.</title>
        <authorList>
            <person name="Klenk H.-P."/>
        </authorList>
    </citation>
    <scope>NUCLEOTIDE SEQUENCE [LARGE SCALE GENOMIC DNA]</scope>
    <source>
        <strain evidence="11 12">DSM 44556</strain>
    </source>
</reference>
<evidence type="ECO:0000256" key="3">
    <source>
        <dbReference type="ARBA" id="ARBA00022676"/>
    </source>
</evidence>
<keyword evidence="3" id="KW-0328">Glycosyltransferase</keyword>
<protein>
    <recommendedName>
        <fullName evidence="9">4,4'-diaponeurosporenoate glycosyltransferase</fullName>
    </recommendedName>
</protein>
<evidence type="ECO:0000256" key="4">
    <source>
        <dbReference type="ARBA" id="ARBA00022679"/>
    </source>
</evidence>
<comment type="similarity">
    <text evidence="8">Belongs to the glycosyltransferase 2 family. CrtQ subfamily.</text>
</comment>
<dbReference type="GO" id="GO:0016757">
    <property type="term" value="F:glycosyltransferase activity"/>
    <property type="evidence" value="ECO:0007669"/>
    <property type="project" value="UniProtKB-KW"/>
</dbReference>
<accession>A0A7X5U0S1</accession>
<evidence type="ECO:0000313" key="12">
    <source>
        <dbReference type="Proteomes" id="UP000547444"/>
    </source>
</evidence>
<dbReference type="Pfam" id="PF00535">
    <property type="entry name" value="Glycos_transf_2"/>
    <property type="match status" value="1"/>
</dbReference>